<organism evidence="2 3">
    <name type="scientific">Marichromatium bheemlicum</name>
    <dbReference type="NCBI Taxonomy" id="365339"/>
    <lineage>
        <taxon>Bacteria</taxon>
        <taxon>Pseudomonadati</taxon>
        <taxon>Pseudomonadota</taxon>
        <taxon>Gammaproteobacteria</taxon>
        <taxon>Chromatiales</taxon>
        <taxon>Chromatiaceae</taxon>
        <taxon>Marichromatium</taxon>
    </lineage>
</organism>
<accession>A0ABX1I351</accession>
<dbReference type="RefSeq" id="WP_168665462.1">
    <property type="nucleotide sequence ID" value="NZ_JAAXKX010000001.1"/>
</dbReference>
<evidence type="ECO:0000256" key="1">
    <source>
        <dbReference type="SAM" id="MobiDB-lite"/>
    </source>
</evidence>
<reference evidence="2 3" key="1">
    <citation type="submission" date="2020-04" db="EMBL/GenBank/DDBJ databases">
        <title>Draft Whole-Genome sequence of Marichromatium bheemlicum DSM 18632, type strain.</title>
        <authorList>
            <person name="Kyndt J.A."/>
            <person name="Meyer T.E."/>
        </authorList>
    </citation>
    <scope>NUCLEOTIDE SEQUENCE [LARGE SCALE GENOMIC DNA]</scope>
    <source>
        <strain evidence="2 3">DSM 18632</strain>
    </source>
</reference>
<name>A0ABX1I351_9GAMM</name>
<gene>
    <name evidence="2" type="ORF">HF203_00380</name>
</gene>
<comment type="caution">
    <text evidence="2">The sequence shown here is derived from an EMBL/GenBank/DDBJ whole genome shotgun (WGS) entry which is preliminary data.</text>
</comment>
<dbReference type="EMBL" id="JAAXKX010000001">
    <property type="protein sequence ID" value="NKN31682.1"/>
    <property type="molecule type" value="Genomic_DNA"/>
</dbReference>
<feature type="region of interest" description="Disordered" evidence="1">
    <location>
        <begin position="116"/>
        <end position="142"/>
    </location>
</feature>
<proteinExistence type="predicted"/>
<evidence type="ECO:0000313" key="2">
    <source>
        <dbReference type="EMBL" id="NKN31682.1"/>
    </source>
</evidence>
<sequence length="217" mass="22843">MLQRLWIMGFLVVVSVPGTSGLVLAAEAEPTDDVGVEVAPLSPALATRARAARQRLTALQQAGAAEVQSLARAREAADAAEHARDRLAIEAAEAAMEVELMRACLEEIGATADGLRLPPGTVSRAEDQSRPLPQRDAMPLTSFEPSPRVVRATLDKLVYADLDSTTTVAEIAAGEAFVVLGTLRGAQGQRRLLGWISGRGQVLVADGDIAEVGGRDE</sequence>
<keyword evidence="3" id="KW-1185">Reference proteome</keyword>
<evidence type="ECO:0000313" key="3">
    <source>
        <dbReference type="Proteomes" id="UP000740754"/>
    </source>
</evidence>
<dbReference type="Proteomes" id="UP000740754">
    <property type="component" value="Unassembled WGS sequence"/>
</dbReference>
<protein>
    <recommendedName>
        <fullName evidence="4">Type IV pilus biogenesis protein PilP</fullName>
    </recommendedName>
</protein>
<evidence type="ECO:0008006" key="4">
    <source>
        <dbReference type="Google" id="ProtNLM"/>
    </source>
</evidence>